<evidence type="ECO:0000313" key="7">
    <source>
        <dbReference type="Proteomes" id="UP000694001"/>
    </source>
</evidence>
<keyword evidence="7" id="KW-1185">Reference proteome</keyword>
<sequence length="334" mass="35375">MEQHPAEASPVCAEIDLWAQGETAGHLRVPHSRNDSGWGTIAIPIVVIANGEGPTLLLTAGNHGDEYEGQVALLRLARELDPAALSGRVILLPAMHDPAALAGTRKSPIDGRDFNRCFPGNPHGSVAEVLAHYIDTHLLPLCDAQMDLHSGGTGIDILPSACGHILDDEAYMERSLAMADAFGAPITLLLKEVNAGPTLLSAAERRGVVALSSELGGAGRLNPHGLAVTERGVRNVLKHYGMLDGVPEGERSRRMVVPDLAHYVFAPHDGIWETADRLGAEVRKGERAGFLHRIEEPLAPPTALAYGAGGLLWCTRGPGRARAGDPVAVVARDL</sequence>
<evidence type="ECO:0000256" key="4">
    <source>
        <dbReference type="ARBA" id="ARBA00022833"/>
    </source>
</evidence>
<organism evidence="6 7">
    <name type="scientific">Elioraea tepida</name>
    <dbReference type="NCBI Taxonomy" id="2843330"/>
    <lineage>
        <taxon>Bacteria</taxon>
        <taxon>Pseudomonadati</taxon>
        <taxon>Pseudomonadota</taxon>
        <taxon>Alphaproteobacteria</taxon>
        <taxon>Acetobacterales</taxon>
        <taxon>Elioraeaceae</taxon>
        <taxon>Elioraea</taxon>
    </lineage>
</organism>
<dbReference type="RefSeq" id="WP_218286875.1">
    <property type="nucleotide sequence ID" value="NZ_CP076448.1"/>
</dbReference>
<evidence type="ECO:0000256" key="1">
    <source>
        <dbReference type="ARBA" id="ARBA00001947"/>
    </source>
</evidence>
<dbReference type="EMBL" id="CP076448">
    <property type="protein sequence ID" value="QXM25823.1"/>
    <property type="molecule type" value="Genomic_DNA"/>
</dbReference>
<keyword evidence="3" id="KW-0378">Hydrolase</keyword>
<name>A0A975YKT4_9PROT</name>
<dbReference type="Proteomes" id="UP000694001">
    <property type="component" value="Chromosome"/>
</dbReference>
<dbReference type="InterPro" id="IPR043795">
    <property type="entry name" value="N-alpha-Ac-DABA-like"/>
</dbReference>
<evidence type="ECO:0000259" key="5">
    <source>
        <dbReference type="Pfam" id="PF24827"/>
    </source>
</evidence>
<evidence type="ECO:0000256" key="2">
    <source>
        <dbReference type="ARBA" id="ARBA00022723"/>
    </source>
</evidence>
<dbReference type="AlphaFoldDB" id="A0A975YKT4"/>
<dbReference type="InterPro" id="IPR053138">
    <property type="entry name" value="N-alpha-Ac-DABA_deacetylase"/>
</dbReference>
<dbReference type="PANTHER" id="PTHR37326:SF1">
    <property type="entry name" value="BLL3975 PROTEIN"/>
    <property type="match status" value="1"/>
</dbReference>
<accession>A0A975YKT4</accession>
<dbReference type="PANTHER" id="PTHR37326">
    <property type="entry name" value="BLL3975 PROTEIN"/>
    <property type="match status" value="1"/>
</dbReference>
<gene>
    <name evidence="6" type="ORF">KO353_06380</name>
</gene>
<evidence type="ECO:0000313" key="6">
    <source>
        <dbReference type="EMBL" id="QXM25823.1"/>
    </source>
</evidence>
<comment type="cofactor">
    <cofactor evidence="1">
        <name>Zn(2+)</name>
        <dbReference type="ChEBI" id="CHEBI:29105"/>
    </cofactor>
</comment>
<protein>
    <submittedName>
        <fullName evidence="6">Succinylglutamate desuccinylase/aspartoacylase family protein</fullName>
    </submittedName>
</protein>
<dbReference type="CDD" id="cd06252">
    <property type="entry name" value="M14_ASTE_ASPA-like"/>
    <property type="match status" value="1"/>
</dbReference>
<dbReference type="Pfam" id="PF24827">
    <property type="entry name" value="AstE_AspA_cat"/>
    <property type="match status" value="1"/>
</dbReference>
<reference evidence="6" key="1">
    <citation type="submission" date="2021-06" db="EMBL/GenBank/DDBJ databases">
        <title>Elioraea tepida, sp. nov., a moderately thermophilic aerobic anoxygenic phototrophic bacterium isolated from an alkaline siliceous hot spring mat community in Yellowstone National Park, WY, USA.</title>
        <authorList>
            <person name="Saini M.K."/>
            <person name="Yoshida S."/>
            <person name="Sebastian A."/>
            <person name="Hirose S."/>
            <person name="Hara E."/>
            <person name="Tamaki H."/>
            <person name="Soulier N.T."/>
            <person name="Albert I."/>
            <person name="Hanada S."/>
            <person name="Bryant D.A."/>
            <person name="Tank M."/>
        </authorList>
    </citation>
    <scope>NUCLEOTIDE SEQUENCE</scope>
    <source>
        <strain evidence="6">MS-P2</strain>
    </source>
</reference>
<dbReference type="KEGG" id="elio:KO353_06380"/>
<dbReference type="InterPro" id="IPR055438">
    <property type="entry name" value="AstE_AspA_cat"/>
</dbReference>
<proteinExistence type="predicted"/>
<feature type="domain" description="Succinylglutamate desuccinylase/Aspartoacylase catalytic" evidence="5">
    <location>
        <begin position="53"/>
        <end position="240"/>
    </location>
</feature>
<dbReference type="GO" id="GO:0046872">
    <property type="term" value="F:metal ion binding"/>
    <property type="evidence" value="ECO:0007669"/>
    <property type="project" value="UniProtKB-KW"/>
</dbReference>
<dbReference type="GO" id="GO:0016788">
    <property type="term" value="F:hydrolase activity, acting on ester bonds"/>
    <property type="evidence" value="ECO:0007669"/>
    <property type="project" value="InterPro"/>
</dbReference>
<keyword evidence="4" id="KW-0862">Zinc</keyword>
<keyword evidence="2" id="KW-0479">Metal-binding</keyword>
<evidence type="ECO:0000256" key="3">
    <source>
        <dbReference type="ARBA" id="ARBA00022801"/>
    </source>
</evidence>
<dbReference type="PIRSF" id="PIRSF039012">
    <property type="entry name" value="ASP"/>
    <property type="match status" value="1"/>
</dbReference>